<dbReference type="SUPFAM" id="SSF88713">
    <property type="entry name" value="Glycoside hydrolase/deacetylase"/>
    <property type="match status" value="1"/>
</dbReference>
<gene>
    <name evidence="2" type="ORF">L7E55_11980</name>
</gene>
<dbReference type="EMBL" id="JAKOAV010000023">
    <property type="protein sequence ID" value="MDF9409070.1"/>
    <property type="molecule type" value="Genomic_DNA"/>
</dbReference>
<dbReference type="InterPro" id="IPR011330">
    <property type="entry name" value="Glyco_hydro/deAcase_b/a-brl"/>
</dbReference>
<feature type="signal peptide" evidence="1">
    <location>
        <begin position="1"/>
        <end position="23"/>
    </location>
</feature>
<reference evidence="2" key="1">
    <citation type="submission" date="2022-02" db="EMBL/GenBank/DDBJ databases">
        <authorList>
            <person name="Leng L."/>
        </authorList>
    </citation>
    <scope>NUCLEOTIDE SEQUENCE</scope>
    <source>
        <strain evidence="2">JI</strain>
    </source>
</reference>
<comment type="caution">
    <text evidence="2">The sequence shown here is derived from an EMBL/GenBank/DDBJ whole genome shotgun (WGS) entry which is preliminary data.</text>
</comment>
<dbReference type="Gene3D" id="3.40.50.880">
    <property type="match status" value="1"/>
</dbReference>
<feature type="chain" id="PRO_5040868031" description="NodB homology domain-containing protein" evidence="1">
    <location>
        <begin position="24"/>
        <end position="611"/>
    </location>
</feature>
<dbReference type="Proteomes" id="UP001154312">
    <property type="component" value="Unassembled WGS sequence"/>
</dbReference>
<name>A0A9X4JUF0_9FIRM</name>
<keyword evidence="1" id="KW-0732">Signal</keyword>
<organism evidence="2 3">
    <name type="scientific">Pelotomaculum isophthalicicum JI</name>
    <dbReference type="NCBI Taxonomy" id="947010"/>
    <lineage>
        <taxon>Bacteria</taxon>
        <taxon>Bacillati</taxon>
        <taxon>Bacillota</taxon>
        <taxon>Clostridia</taxon>
        <taxon>Eubacteriales</taxon>
        <taxon>Desulfotomaculaceae</taxon>
        <taxon>Pelotomaculum</taxon>
    </lineage>
</organism>
<dbReference type="AlphaFoldDB" id="A0A9X4JUF0"/>
<evidence type="ECO:0008006" key="4">
    <source>
        <dbReference type="Google" id="ProtNLM"/>
    </source>
</evidence>
<dbReference type="Gene3D" id="3.20.20.370">
    <property type="entry name" value="Glycoside hydrolase/deacetylase"/>
    <property type="match status" value="1"/>
</dbReference>
<dbReference type="RefSeq" id="WP_277444494.1">
    <property type="nucleotide sequence ID" value="NZ_JAKOAV010000023.1"/>
</dbReference>
<protein>
    <recommendedName>
        <fullName evidence="4">NodB homology domain-containing protein</fullName>
    </recommendedName>
</protein>
<evidence type="ECO:0000313" key="3">
    <source>
        <dbReference type="Proteomes" id="UP001154312"/>
    </source>
</evidence>
<sequence>MNSKKYISILLIICIFTSLPVTTALLNTATAEPSGVVQIGLLAGDRQSEQGKLILSVYEQLLREEGFPYQVVSPGDLAGLGGAGLKERYEALLVPEFVNSSMPPDAAGVINSYVRDNGGQVLLIFDPATKDLGDSPNQTPRLANLAGVRYFMPAPGDQSSTYLGYWCFTSADKGREWGISPGKLEKDNVVCSYSYGRVQFEHSWAVNDDAKVIAYDSGENFNNPVITEKNYESGGAAVYVNMPLGKYELRSDDLALRSVLRTFLIRYAKVPRLVNSPGGKGGIVFNLHICSGAYFRALMVMMMQGLFRKDVPLSIHITAGPDTYKLGDNAGFFAENKFKGKPVLEVLQNYGEIGSHGGWMHNFFAYNLQYMPVQKAAQFINWNFDALETVTGRKVREYSDPGGNHPLWIDSYLEELGVNSYYYAGDSGSSPTHPRLDGKYASQNIWAFPISPYHEFASFEEMQRGGVSSGEVKQWLDDLVDFTAGERTIRMVYTHPSDARFCLDAIRNLEDKAAAEQNNGRITIAPMSWFADFLNRNAQTRWQVKKQESGGYVIDLENPEGLKDITVAVYVGDSQDYVIRGGNVKSVQEDGWLYLTITTNRQKKHLEVRRA</sequence>
<dbReference type="GO" id="GO:0005975">
    <property type="term" value="P:carbohydrate metabolic process"/>
    <property type="evidence" value="ECO:0007669"/>
    <property type="project" value="InterPro"/>
</dbReference>
<accession>A0A9X4JUF0</accession>
<evidence type="ECO:0000313" key="2">
    <source>
        <dbReference type="EMBL" id="MDF9409070.1"/>
    </source>
</evidence>
<evidence type="ECO:0000256" key="1">
    <source>
        <dbReference type="SAM" id="SignalP"/>
    </source>
</evidence>
<proteinExistence type="predicted"/>
<keyword evidence="3" id="KW-1185">Reference proteome</keyword>
<dbReference type="InterPro" id="IPR029062">
    <property type="entry name" value="Class_I_gatase-like"/>
</dbReference>